<keyword evidence="7" id="KW-1185">Reference proteome</keyword>
<dbReference type="EMBL" id="JABUBU010000033">
    <property type="protein sequence ID" value="MBY6368659.1"/>
    <property type="molecule type" value="Genomic_DNA"/>
</dbReference>
<organism evidence="6 7">
    <name type="scientific">Rhodococcoides corynebacterioides</name>
    <dbReference type="NCBI Taxonomy" id="53972"/>
    <lineage>
        <taxon>Bacteria</taxon>
        <taxon>Bacillati</taxon>
        <taxon>Actinomycetota</taxon>
        <taxon>Actinomycetes</taxon>
        <taxon>Mycobacteriales</taxon>
        <taxon>Nocardiaceae</taxon>
        <taxon>Rhodococcoides</taxon>
    </lineage>
</organism>
<comment type="similarity">
    <text evidence="2">Belongs to the NAD(P)-dependent epimerase/dehydratase family. GDP-mannose 4,6-dehydratase subfamily.</text>
</comment>
<name>A0ABS7P8B3_9NOCA</name>
<keyword evidence="4" id="KW-0456">Lyase</keyword>
<accession>A0ABS7P8B3</accession>
<dbReference type="Pfam" id="PF16363">
    <property type="entry name" value="GDP_Man_Dehyd"/>
    <property type="match status" value="1"/>
</dbReference>
<evidence type="ECO:0000313" key="7">
    <source>
        <dbReference type="Proteomes" id="UP000825228"/>
    </source>
</evidence>
<dbReference type="PROSITE" id="PS00061">
    <property type="entry name" value="ADH_SHORT"/>
    <property type="match status" value="1"/>
</dbReference>
<dbReference type="PANTHER" id="PTHR43715">
    <property type="entry name" value="GDP-MANNOSE 4,6-DEHYDRATASE"/>
    <property type="match status" value="1"/>
</dbReference>
<dbReference type="SUPFAM" id="SSF51735">
    <property type="entry name" value="NAD(P)-binding Rossmann-fold domains"/>
    <property type="match status" value="1"/>
</dbReference>
<evidence type="ECO:0000313" key="6">
    <source>
        <dbReference type="EMBL" id="MBY6368659.1"/>
    </source>
</evidence>
<reference evidence="6 7" key="1">
    <citation type="submission" date="2020-06" db="EMBL/GenBank/DDBJ databases">
        <title>Taxonomy, biology and ecology of Rhodococcus bacteria occurring in California pistachio and other woody hosts as revealed by genome sequence analyses.</title>
        <authorList>
            <person name="Gai Y."/>
            <person name="Riely B."/>
        </authorList>
    </citation>
    <scope>NUCLEOTIDE SEQUENCE [LARGE SCALE GENOMIC DNA]</scope>
    <source>
        <strain evidence="6 7">BP-281</strain>
    </source>
</reference>
<evidence type="ECO:0000259" key="5">
    <source>
        <dbReference type="Pfam" id="PF16363"/>
    </source>
</evidence>
<gene>
    <name evidence="6" type="ORF">HQ603_18075</name>
</gene>
<dbReference type="InterPro" id="IPR020904">
    <property type="entry name" value="Sc_DH/Rdtase_CS"/>
</dbReference>
<dbReference type="InterPro" id="IPR036291">
    <property type="entry name" value="NAD(P)-bd_dom_sf"/>
</dbReference>
<evidence type="ECO:0000256" key="4">
    <source>
        <dbReference type="ARBA" id="ARBA00023239"/>
    </source>
</evidence>
<dbReference type="InterPro" id="IPR016040">
    <property type="entry name" value="NAD(P)-bd_dom"/>
</dbReference>
<dbReference type="EC" id="4.2.1.47" evidence="3"/>
<dbReference type="Gene3D" id="3.40.50.720">
    <property type="entry name" value="NAD(P)-binding Rossmann-like Domain"/>
    <property type="match status" value="1"/>
</dbReference>
<dbReference type="PANTHER" id="PTHR43715:SF1">
    <property type="entry name" value="GDP-MANNOSE 4,6 DEHYDRATASE"/>
    <property type="match status" value="1"/>
</dbReference>
<dbReference type="Proteomes" id="UP000825228">
    <property type="component" value="Unassembled WGS sequence"/>
</dbReference>
<protein>
    <recommendedName>
        <fullName evidence="3">GDP-mannose 4,6-dehydratase</fullName>
        <ecNumber evidence="3">4.2.1.47</ecNumber>
    </recommendedName>
</protein>
<dbReference type="InterPro" id="IPR006368">
    <property type="entry name" value="GDP_Man_deHydtase"/>
</dbReference>
<comment type="cofactor">
    <cofactor evidence="1">
        <name>NADP(+)</name>
        <dbReference type="ChEBI" id="CHEBI:58349"/>
    </cofactor>
</comment>
<dbReference type="Gene3D" id="3.90.25.10">
    <property type="entry name" value="UDP-galactose 4-epimerase, domain 1"/>
    <property type="match status" value="1"/>
</dbReference>
<sequence length="327" mass="35155">MDADARPVALITGVAGQDGTYLSELLISRGWQVHGVARTDPSTTDTGQYLTGVTVHIQDIANTDATVDLIDRIEPDHVFHLAGISSVWKSWQDPVLTTRVNGLSVVGVLDGCLTLQDRVGKRVTVVNASSAEIFAGSGISPQDENTPIVPTSPYGASKAFAHHMVQVYRAKGLAASNAILYNHESPRRPDTFVTRKITKAVTAIAAGEQDVLELGDTSAVRDWGWAPEYVEAVYEMATLSHGDDVVVATGEARSVEDFVATAFACVGIADWRRHVTRSSVLRRAADPESLVGNSAKAQRLLSWSPRHSFDAVVREMLVGDGAPVTER</sequence>
<feature type="domain" description="NAD(P)-binding" evidence="5">
    <location>
        <begin position="10"/>
        <end position="316"/>
    </location>
</feature>
<evidence type="ECO:0000256" key="1">
    <source>
        <dbReference type="ARBA" id="ARBA00001937"/>
    </source>
</evidence>
<evidence type="ECO:0000256" key="3">
    <source>
        <dbReference type="ARBA" id="ARBA00011989"/>
    </source>
</evidence>
<proteinExistence type="inferred from homology"/>
<evidence type="ECO:0000256" key="2">
    <source>
        <dbReference type="ARBA" id="ARBA00009263"/>
    </source>
</evidence>
<comment type="caution">
    <text evidence="6">The sequence shown here is derived from an EMBL/GenBank/DDBJ whole genome shotgun (WGS) entry which is preliminary data.</text>
</comment>